<dbReference type="KEGG" id="dfi:AXF13_15345"/>
<feature type="coiled-coil region" evidence="1">
    <location>
        <begin position="454"/>
        <end position="481"/>
    </location>
</feature>
<dbReference type="Proteomes" id="UP000069241">
    <property type="component" value="Chromosome"/>
</dbReference>
<name>A0A0X8JMD0_9BACT</name>
<sequence length="533" mass="58882">MTTATLFAAPDFFAKPEPQDAMLPRSLMEDVSTEVGNQLLRKFMASFGSNLALADGVALYAGQINTGRSIYAVTHNKDGSPNNSPVKFGFVFESQVTGEQNRSAVIHNTGKTYARTDDLYLDKHRDGSPLPHKDLESVACYNNEYTDVVGYSENGICVKQQLKVVKNTEVLLEERYTLSEDPQAPDEIVVPADDYERHKTNLERYAQSPNPELSAKARAALQKLRPSTTTRAQTENGAAYRYVVRQTVTDAGCRAGERTLKGLLAEVGMLVVGGAVWELREAAENPHSLSIGQRFERFWGVIWGKLTSSAVVRAGKEFGLEALKLLMGALRSIFKSAGVLLSTIGQGLNTVWESVYGYLTGKISSFSQLVSIILKSLTTVGIGTLAYMLEQQLTALGIPNILGELLATALAAVAIVFANRTIDASIYVLVNLFSGAEASKIRLERIEELCREAIPRLSAERENLERTIQSYYQERKTLFNAVFHDFKSALSSRDTVKTFMALETLNQDFGCTLGWKTEEEFDEMMERDAVFVL</sequence>
<dbReference type="STRING" id="44742.AXF13_15345"/>
<accession>A0A0X8JMD0</accession>
<dbReference type="EMBL" id="CP014229">
    <property type="protein sequence ID" value="AMD91391.1"/>
    <property type="molecule type" value="Genomic_DNA"/>
</dbReference>
<dbReference type="AlphaFoldDB" id="A0A0X8JMD0"/>
<proteinExistence type="predicted"/>
<evidence type="ECO:0000313" key="3">
    <source>
        <dbReference type="Proteomes" id="UP000069241"/>
    </source>
</evidence>
<evidence type="ECO:0000256" key="1">
    <source>
        <dbReference type="SAM" id="Coils"/>
    </source>
</evidence>
<gene>
    <name evidence="2" type="ORF">AXF13_15345</name>
</gene>
<protein>
    <submittedName>
        <fullName evidence="2">Uncharacterized protein</fullName>
    </submittedName>
</protein>
<dbReference type="RefSeq" id="WP_062254538.1">
    <property type="nucleotide sequence ID" value="NZ_CP014229.1"/>
</dbReference>
<reference evidence="3" key="1">
    <citation type="submission" date="2016-02" db="EMBL/GenBank/DDBJ databases">
        <authorList>
            <person name="Holder M.E."/>
            <person name="Ajami N.J."/>
            <person name="Petrosino J.F."/>
        </authorList>
    </citation>
    <scope>NUCLEOTIDE SEQUENCE [LARGE SCALE GENOMIC DNA]</scope>
    <source>
        <strain evidence="3">CCUG 45958</strain>
    </source>
</reference>
<evidence type="ECO:0000313" key="2">
    <source>
        <dbReference type="EMBL" id="AMD91391.1"/>
    </source>
</evidence>
<keyword evidence="1" id="KW-0175">Coiled coil</keyword>
<organism evidence="2 3">
    <name type="scientific">Desulfovibrio fairfieldensis</name>
    <dbReference type="NCBI Taxonomy" id="44742"/>
    <lineage>
        <taxon>Bacteria</taxon>
        <taxon>Pseudomonadati</taxon>
        <taxon>Thermodesulfobacteriota</taxon>
        <taxon>Desulfovibrionia</taxon>
        <taxon>Desulfovibrionales</taxon>
        <taxon>Desulfovibrionaceae</taxon>
        <taxon>Desulfovibrio</taxon>
    </lineage>
</organism>
<keyword evidence="3" id="KW-1185">Reference proteome</keyword>